<name>K5VFV5_PHACS</name>
<dbReference type="InParanoid" id="K5VFV5"/>
<dbReference type="RefSeq" id="XP_007391288.1">
    <property type="nucleotide sequence ID" value="XM_007391226.1"/>
</dbReference>
<accession>K5VFV5</accession>
<reference evidence="1 2" key="1">
    <citation type="journal article" date="2012" name="BMC Genomics">
        <title>Comparative genomics of the white-rot fungi, Phanerochaete carnosa and P. chrysosporium, to elucidate the genetic basis of the distinct wood types they colonize.</title>
        <authorList>
            <person name="Suzuki H."/>
            <person name="MacDonald J."/>
            <person name="Syed K."/>
            <person name="Salamov A."/>
            <person name="Hori C."/>
            <person name="Aerts A."/>
            <person name="Henrissat B."/>
            <person name="Wiebenga A."/>
            <person name="vanKuyk P.A."/>
            <person name="Barry K."/>
            <person name="Lindquist E."/>
            <person name="LaButti K."/>
            <person name="Lapidus A."/>
            <person name="Lucas S."/>
            <person name="Coutinho P."/>
            <person name="Gong Y."/>
            <person name="Samejima M."/>
            <person name="Mahadevan R."/>
            <person name="Abou-Zaid M."/>
            <person name="de Vries R.P."/>
            <person name="Igarashi K."/>
            <person name="Yadav J.S."/>
            <person name="Grigoriev I.V."/>
            <person name="Master E.R."/>
        </authorList>
    </citation>
    <scope>NUCLEOTIDE SEQUENCE [LARGE SCALE GENOMIC DNA]</scope>
    <source>
        <strain evidence="1 2">HHB-10118-sp</strain>
    </source>
</reference>
<dbReference type="KEGG" id="pco:PHACADRAFT_246067"/>
<proteinExistence type="predicted"/>
<evidence type="ECO:0000313" key="2">
    <source>
        <dbReference type="Proteomes" id="UP000008370"/>
    </source>
</evidence>
<dbReference type="Proteomes" id="UP000008370">
    <property type="component" value="Unassembled WGS sequence"/>
</dbReference>
<protein>
    <submittedName>
        <fullName evidence="1">Uncharacterized protein</fullName>
    </submittedName>
</protein>
<dbReference type="GeneID" id="18913720"/>
<dbReference type="AlphaFoldDB" id="K5VFV5"/>
<sequence>MPGRARDFLAVRRAISRSLQSSKSLRLVIVAYTHGCALCEVFCNGNGSANLAQSTSSVGAASHCVEKMARRQNGFIDIENVCERCCIVTFEKHGTRRTDDAEGHGVVLRRARSDDSDLLADVGRAAERKVQSRRQSHPRKCRTFEQPARCNDGTLRR</sequence>
<organism evidence="1 2">
    <name type="scientific">Phanerochaete carnosa (strain HHB-10118-sp)</name>
    <name type="common">White-rot fungus</name>
    <name type="synonym">Peniophora carnosa</name>
    <dbReference type="NCBI Taxonomy" id="650164"/>
    <lineage>
        <taxon>Eukaryota</taxon>
        <taxon>Fungi</taxon>
        <taxon>Dikarya</taxon>
        <taxon>Basidiomycota</taxon>
        <taxon>Agaricomycotina</taxon>
        <taxon>Agaricomycetes</taxon>
        <taxon>Polyporales</taxon>
        <taxon>Phanerochaetaceae</taxon>
        <taxon>Phanerochaete</taxon>
    </lineage>
</organism>
<keyword evidence="2" id="KW-1185">Reference proteome</keyword>
<evidence type="ECO:0000313" key="1">
    <source>
        <dbReference type="EMBL" id="EKM61896.1"/>
    </source>
</evidence>
<gene>
    <name evidence="1" type="ORF">PHACADRAFT_246067</name>
</gene>
<dbReference type="EMBL" id="JH930468">
    <property type="protein sequence ID" value="EKM61896.1"/>
    <property type="molecule type" value="Genomic_DNA"/>
</dbReference>
<dbReference type="HOGENOM" id="CLU_1678542_0_0_1"/>